<dbReference type="InterPro" id="IPR011604">
    <property type="entry name" value="PDDEXK-like_dom_sf"/>
</dbReference>
<dbReference type="Proteomes" id="UP000013047">
    <property type="component" value="Unassembled WGS sequence"/>
</dbReference>
<sequence length="185" mass="20860">MIESALAVLVLAAFLGWLLLQWRRRGEKAWMPLELRRATLAYAEKLFRGVGPVALTAKVDRAYRVEGKTLILVELKTRRSNRPYHSDVIELSAQRVALMRQTGDEVALHGYVVVRTEDGNRTAHRVSLLSPAEVDALIDRRAAILDGSIQPRLACASKLCNQCGFEKKCTSRRVEGNQAYKRWTT</sequence>
<dbReference type="Gene3D" id="3.90.320.10">
    <property type="match status" value="1"/>
</dbReference>
<dbReference type="Pfam" id="PF12705">
    <property type="entry name" value="PDDEXK_1"/>
    <property type="match status" value="1"/>
</dbReference>
<dbReference type="AlphaFoldDB" id="N6Z5J7"/>
<name>N6Z5J7_9RHOO</name>
<evidence type="ECO:0000259" key="1">
    <source>
        <dbReference type="Pfam" id="PF12705"/>
    </source>
</evidence>
<reference evidence="2 3" key="1">
    <citation type="submission" date="2012-09" db="EMBL/GenBank/DDBJ databases">
        <title>Draft Genome Sequences of 6 Strains from Genus Thauera.</title>
        <authorList>
            <person name="Liu B."/>
            <person name="Shapleigh J.P."/>
            <person name="Frostegard A.H."/>
        </authorList>
    </citation>
    <scope>NUCLEOTIDE SEQUENCE [LARGE SCALE GENOMIC DNA]</scope>
    <source>
        <strain evidence="2 3">B4P</strain>
    </source>
</reference>
<dbReference type="EMBL" id="AMXF01000001">
    <property type="protein sequence ID" value="ENO99180.1"/>
    <property type="molecule type" value="Genomic_DNA"/>
</dbReference>
<gene>
    <name evidence="2" type="ORF">C667_00930</name>
</gene>
<feature type="domain" description="PD-(D/E)XK endonuclease-like" evidence="1">
    <location>
        <begin position="13"/>
        <end position="169"/>
    </location>
</feature>
<proteinExistence type="predicted"/>
<comment type="caution">
    <text evidence="2">The sequence shown here is derived from an EMBL/GenBank/DDBJ whole genome shotgun (WGS) entry which is preliminary data.</text>
</comment>
<dbReference type="InterPro" id="IPR038726">
    <property type="entry name" value="PDDEXK_AddAB-type"/>
</dbReference>
<evidence type="ECO:0000313" key="3">
    <source>
        <dbReference type="Proteomes" id="UP000013047"/>
    </source>
</evidence>
<protein>
    <recommendedName>
        <fullName evidence="1">PD-(D/E)XK endonuclease-like domain-containing protein</fullName>
    </recommendedName>
</protein>
<evidence type="ECO:0000313" key="2">
    <source>
        <dbReference type="EMBL" id="ENO99180.1"/>
    </source>
</evidence>
<accession>N6Z5J7</accession>
<keyword evidence="3" id="KW-1185">Reference proteome</keyword>
<organism evidence="2 3">
    <name type="scientific">Thauera phenylacetica B4P</name>
    <dbReference type="NCBI Taxonomy" id="1234382"/>
    <lineage>
        <taxon>Bacteria</taxon>
        <taxon>Pseudomonadati</taxon>
        <taxon>Pseudomonadota</taxon>
        <taxon>Betaproteobacteria</taxon>
        <taxon>Rhodocyclales</taxon>
        <taxon>Zoogloeaceae</taxon>
        <taxon>Thauera</taxon>
    </lineage>
</organism>